<proteinExistence type="predicted"/>
<keyword evidence="2" id="KW-1185">Reference proteome</keyword>
<dbReference type="Pfam" id="PF12024">
    <property type="entry name" value="DUF3512"/>
    <property type="match status" value="1"/>
</dbReference>
<reference evidence="1" key="1">
    <citation type="submission" date="2020-07" db="EMBL/GenBank/DDBJ databases">
        <authorList>
            <person name="Nazaruddin N."/>
        </authorList>
    </citation>
    <scope>NUCLEOTIDE SEQUENCE</scope>
</reference>
<protein>
    <submittedName>
        <fullName evidence="1">Uncharacterized protein</fullName>
    </submittedName>
</protein>
<gene>
    <name evidence="1" type="ORF">MHI_LOCUS170661</name>
</gene>
<evidence type="ECO:0000313" key="2">
    <source>
        <dbReference type="Proteomes" id="UP000752696"/>
    </source>
</evidence>
<dbReference type="AlphaFoldDB" id="A0A6V7GXV2"/>
<sequence>MGFIRQRKDGTTSLQIIVTRVGVVSEANQRPVSLVQLIGKLNHGTGALAGFRKDRRIIIIILRAFESYTPRYDSTFTNLSKEETDLVYQIYGYEIAVGYTESILDFAKYSDYMLTMVDDLLFGVKVDIGQLKTLSGLEIDVHVSENADNYIHKNSRMCL</sequence>
<dbReference type="Proteomes" id="UP000752696">
    <property type="component" value="Unassembled WGS sequence"/>
</dbReference>
<dbReference type="EMBL" id="CAJDYZ010003236">
    <property type="protein sequence ID" value="CAD1469972.1"/>
    <property type="molecule type" value="Genomic_DNA"/>
</dbReference>
<organism evidence="1 2">
    <name type="scientific">Heterotrigona itama</name>
    <dbReference type="NCBI Taxonomy" id="395501"/>
    <lineage>
        <taxon>Eukaryota</taxon>
        <taxon>Metazoa</taxon>
        <taxon>Ecdysozoa</taxon>
        <taxon>Arthropoda</taxon>
        <taxon>Hexapoda</taxon>
        <taxon>Insecta</taxon>
        <taxon>Pterygota</taxon>
        <taxon>Neoptera</taxon>
        <taxon>Endopterygota</taxon>
        <taxon>Hymenoptera</taxon>
        <taxon>Apocrita</taxon>
        <taxon>Aculeata</taxon>
        <taxon>Apoidea</taxon>
        <taxon>Anthophila</taxon>
        <taxon>Apidae</taxon>
        <taxon>Heterotrigona</taxon>
    </lineage>
</organism>
<dbReference type="OrthoDB" id="21648at2759"/>
<feature type="non-terminal residue" evidence="1">
    <location>
        <position position="1"/>
    </location>
</feature>
<accession>A0A6V7GXV2</accession>
<evidence type="ECO:0000313" key="1">
    <source>
        <dbReference type="EMBL" id="CAD1469972.1"/>
    </source>
</evidence>
<comment type="caution">
    <text evidence="1">The sequence shown here is derived from an EMBL/GenBank/DDBJ whole genome shotgun (WGS) entry which is preliminary data.</text>
</comment>
<name>A0A6V7GXV2_9HYME</name>
<dbReference type="InterPro" id="IPR021900">
    <property type="entry name" value="DUF3512"/>
</dbReference>